<protein>
    <recommendedName>
        <fullName evidence="2">Astrotactin-1/2 N-terminal domain-containing protein</fullName>
    </recommendedName>
</protein>
<dbReference type="AlphaFoldDB" id="A0A8C4R0Z0"/>
<keyword evidence="1" id="KW-1133">Transmembrane helix</keyword>
<organism evidence="3 4">
    <name type="scientific">Eptatretus burgeri</name>
    <name type="common">Inshore hagfish</name>
    <dbReference type="NCBI Taxonomy" id="7764"/>
    <lineage>
        <taxon>Eukaryota</taxon>
        <taxon>Metazoa</taxon>
        <taxon>Chordata</taxon>
        <taxon>Craniata</taxon>
        <taxon>Vertebrata</taxon>
        <taxon>Cyclostomata</taxon>
        <taxon>Myxini</taxon>
        <taxon>Myxiniformes</taxon>
        <taxon>Myxinidae</taxon>
        <taxon>Eptatretinae</taxon>
        <taxon>Eptatretus</taxon>
    </lineage>
</organism>
<evidence type="ECO:0000313" key="3">
    <source>
        <dbReference type="Ensembl" id="ENSEBUP00000023523.1"/>
    </source>
</evidence>
<feature type="domain" description="Astrotactin-1/2 N-terminal" evidence="2">
    <location>
        <begin position="24"/>
        <end position="192"/>
    </location>
</feature>
<dbReference type="GO" id="GO:0001764">
    <property type="term" value="P:neuron migration"/>
    <property type="evidence" value="ECO:0007669"/>
    <property type="project" value="InterPro"/>
</dbReference>
<dbReference type="Pfam" id="PF19441">
    <property type="entry name" value="ASTN_1_2_N"/>
    <property type="match status" value="2"/>
</dbReference>
<reference evidence="3" key="1">
    <citation type="submission" date="2025-08" db="UniProtKB">
        <authorList>
            <consortium name="Ensembl"/>
        </authorList>
    </citation>
    <scope>IDENTIFICATION</scope>
</reference>
<dbReference type="InterPro" id="IPR026995">
    <property type="entry name" value="Astrotactin"/>
</dbReference>
<keyword evidence="4" id="KW-1185">Reference proteome</keyword>
<dbReference type="Proteomes" id="UP000694388">
    <property type="component" value="Unplaced"/>
</dbReference>
<dbReference type="OMA" id="AGDEIHY"/>
<dbReference type="PANTHER" id="PTHR16592:SF9">
    <property type="entry name" value="ASTROTACTIN-1-LIKE"/>
    <property type="match status" value="1"/>
</dbReference>
<reference evidence="3" key="2">
    <citation type="submission" date="2025-09" db="UniProtKB">
        <authorList>
            <consortium name="Ensembl"/>
        </authorList>
    </citation>
    <scope>IDENTIFICATION</scope>
</reference>
<accession>A0A8C4R0Z0</accession>
<name>A0A8C4R0Z0_EPTBU</name>
<sequence>MQDHKRRGRKQRNHQEDCYSKVTVKDIQLCHWRSQWFSGPSFPRHQAGQGVRQGPQLKAESNAPSIFSPHGLFLWDLQGGLIALLILLLLLTLALYNRRGGPGSSCCLPASARHRPPMPPQKSASAEAGDEIHYIPSVLLGSHGLDSRRSNTRLLQDSHNGLGMGTGSCAVLRGGGGDEDYGSQVTRTLESLGRTERDGSYTSHNAHFVKVINPSFDLFASLPGSPRSPISKTTLALLSVTSCFLAVACGMHVACPLTVRVTLHVPEHFVADGTQWNFVSPNKPFRMMPL</sequence>
<keyword evidence="1" id="KW-0812">Transmembrane</keyword>
<proteinExistence type="predicted"/>
<dbReference type="InterPro" id="IPR045575">
    <property type="entry name" value="ASTN_1_2_N"/>
</dbReference>
<keyword evidence="1" id="KW-0472">Membrane</keyword>
<feature type="domain" description="Astrotactin-1/2 N-terminal" evidence="2">
    <location>
        <begin position="206"/>
        <end position="276"/>
    </location>
</feature>
<evidence type="ECO:0000256" key="1">
    <source>
        <dbReference type="SAM" id="Phobius"/>
    </source>
</evidence>
<evidence type="ECO:0000259" key="2">
    <source>
        <dbReference type="Pfam" id="PF19441"/>
    </source>
</evidence>
<dbReference type="PANTHER" id="PTHR16592">
    <property type="entry name" value="ASTROTACTIN-1-LIKE"/>
    <property type="match status" value="1"/>
</dbReference>
<feature type="transmembrane region" description="Helical" evidence="1">
    <location>
        <begin position="77"/>
        <end position="96"/>
    </location>
</feature>
<dbReference type="Ensembl" id="ENSEBUT00000024099.1">
    <property type="protein sequence ID" value="ENSEBUP00000023523.1"/>
    <property type="gene ID" value="ENSEBUG00000014489.1"/>
</dbReference>
<dbReference type="GeneTree" id="ENSGT00390000003140"/>
<evidence type="ECO:0000313" key="4">
    <source>
        <dbReference type="Proteomes" id="UP000694388"/>
    </source>
</evidence>